<dbReference type="GO" id="GO:0006397">
    <property type="term" value="P:mRNA processing"/>
    <property type="evidence" value="ECO:0007669"/>
    <property type="project" value="UniProtKB-KW"/>
</dbReference>
<dbReference type="OrthoDB" id="16516at2759"/>
<dbReference type="InterPro" id="IPR036397">
    <property type="entry name" value="RNaseH_sf"/>
</dbReference>
<evidence type="ECO:0000256" key="6">
    <source>
        <dbReference type="ARBA" id="ARBA00022801"/>
    </source>
</evidence>
<protein>
    <submittedName>
        <fullName evidence="10">PAB-dependent poly(A)-specific ribonuclease subunit 2</fullName>
    </submittedName>
</protein>
<keyword evidence="2" id="KW-0963">Cytoplasm</keyword>
<dbReference type="GO" id="GO:0046872">
    <property type="term" value="F:metal ion binding"/>
    <property type="evidence" value="ECO:0007669"/>
    <property type="project" value="UniProtKB-KW"/>
</dbReference>
<evidence type="ECO:0000256" key="8">
    <source>
        <dbReference type="ARBA" id="ARBA00023242"/>
    </source>
</evidence>
<name>W8BP46_CERCA</name>
<dbReference type="GO" id="GO:0031251">
    <property type="term" value="C:PAN complex"/>
    <property type="evidence" value="ECO:0007669"/>
    <property type="project" value="TreeGrafter"/>
</dbReference>
<keyword evidence="4" id="KW-0540">Nuclease</keyword>
<organism evidence="10">
    <name type="scientific">Ceratitis capitata</name>
    <name type="common">Mediterranean fruit fly</name>
    <name type="synonym">Tephritis capitata</name>
    <dbReference type="NCBI Taxonomy" id="7213"/>
    <lineage>
        <taxon>Eukaryota</taxon>
        <taxon>Metazoa</taxon>
        <taxon>Ecdysozoa</taxon>
        <taxon>Arthropoda</taxon>
        <taxon>Hexapoda</taxon>
        <taxon>Insecta</taxon>
        <taxon>Pterygota</taxon>
        <taxon>Neoptera</taxon>
        <taxon>Endopterygota</taxon>
        <taxon>Diptera</taxon>
        <taxon>Brachycera</taxon>
        <taxon>Muscomorpha</taxon>
        <taxon>Tephritoidea</taxon>
        <taxon>Tephritidae</taxon>
        <taxon>Ceratitis</taxon>
        <taxon>Ceratitis</taxon>
    </lineage>
</organism>
<dbReference type="SUPFAM" id="SSF53098">
    <property type="entry name" value="Ribonuclease H-like"/>
    <property type="match status" value="1"/>
</dbReference>
<keyword evidence="8" id="KW-0539">Nucleus</keyword>
<reference evidence="10" key="2">
    <citation type="journal article" date="2014" name="BMC Genomics">
        <title>A genomic perspective to assessing quality of mass-reared SIT flies used in Mediterranean fruit fly (Ceratitis capitata) eradication in California.</title>
        <authorList>
            <person name="Calla B."/>
            <person name="Hall B."/>
            <person name="Hou S."/>
            <person name="Geib S.M."/>
        </authorList>
    </citation>
    <scope>NUCLEOTIDE SEQUENCE</scope>
</reference>
<evidence type="ECO:0000256" key="4">
    <source>
        <dbReference type="ARBA" id="ARBA00022722"/>
    </source>
</evidence>
<gene>
    <name evidence="10" type="primary">PAN2</name>
</gene>
<evidence type="ECO:0000256" key="3">
    <source>
        <dbReference type="ARBA" id="ARBA00022664"/>
    </source>
</evidence>
<dbReference type="GO" id="GO:0004535">
    <property type="term" value="F:poly(A)-specific ribonuclease activity"/>
    <property type="evidence" value="ECO:0007669"/>
    <property type="project" value="UniProtKB-EC"/>
</dbReference>
<dbReference type="InterPro" id="IPR050785">
    <property type="entry name" value="PAN2-PAN3_catalytic_subunit"/>
</dbReference>
<dbReference type="FunFam" id="3.30.420.10:FF:000011">
    <property type="entry name" value="PAN2-PAN3 deadenylation complex catalytic subunit PAN2"/>
    <property type="match status" value="1"/>
</dbReference>
<dbReference type="GO" id="GO:0000932">
    <property type="term" value="C:P-body"/>
    <property type="evidence" value="ECO:0007669"/>
    <property type="project" value="TreeGrafter"/>
</dbReference>
<evidence type="ECO:0000259" key="9">
    <source>
        <dbReference type="SMART" id="SM00479"/>
    </source>
</evidence>
<dbReference type="Gene3D" id="3.30.420.10">
    <property type="entry name" value="Ribonuclease H-like superfamily/Ribonuclease H"/>
    <property type="match status" value="1"/>
</dbReference>
<dbReference type="InterPro" id="IPR013520">
    <property type="entry name" value="Ribonucl_H"/>
</dbReference>
<dbReference type="GO" id="GO:0003676">
    <property type="term" value="F:nucleic acid binding"/>
    <property type="evidence" value="ECO:0007669"/>
    <property type="project" value="InterPro"/>
</dbReference>
<evidence type="ECO:0000256" key="1">
    <source>
        <dbReference type="ARBA" id="ARBA00001663"/>
    </source>
</evidence>
<dbReference type="PANTHER" id="PTHR15728">
    <property type="entry name" value="DEADENYLATION COMPLEX CATALYTIC SUBUNIT PAN2"/>
    <property type="match status" value="1"/>
</dbReference>
<sequence>MLKIDLIHHLYYITLPLLQDISNPVQLASAPASSSMGEVIYKPLQMNEMPQAGDLVAMDAEFVTLNPEENEIRPDGKTATIKPCHMSVARISCIRGQGPDEGVPFMDDYISTQEKVVDYLTQFSGIKPGDLDANFSSKRLTALKNSYQKLKFLVDVGVIFVGHGLKNDFRVINIYVPSEQIIDTVHLFHLPHHRMVSLRFLAWHFLGKYYLLLFREFYVN</sequence>
<dbReference type="EMBL" id="GAMC01011299">
    <property type="protein sequence ID" value="JAB95256.1"/>
    <property type="molecule type" value="mRNA"/>
</dbReference>
<dbReference type="GO" id="GO:0000289">
    <property type="term" value="P:nuclear-transcribed mRNA poly(A) tail shortening"/>
    <property type="evidence" value="ECO:0007669"/>
    <property type="project" value="TreeGrafter"/>
</dbReference>
<proteinExistence type="evidence at transcript level"/>
<keyword evidence="7" id="KW-0269">Exonuclease</keyword>
<evidence type="ECO:0000256" key="7">
    <source>
        <dbReference type="ARBA" id="ARBA00022839"/>
    </source>
</evidence>
<dbReference type="PANTHER" id="PTHR15728:SF0">
    <property type="entry name" value="PAN2-PAN3 DEADENYLATION COMPLEX CATALYTIC SUBUNIT PAN2"/>
    <property type="match status" value="1"/>
</dbReference>
<dbReference type="AlphaFoldDB" id="W8BP46"/>
<evidence type="ECO:0000256" key="2">
    <source>
        <dbReference type="ARBA" id="ARBA00022490"/>
    </source>
</evidence>
<accession>W8BP46</accession>
<comment type="catalytic activity">
    <reaction evidence="1">
        <text>Exonucleolytic cleavage of poly(A) to 5'-AMP.</text>
        <dbReference type="EC" id="3.1.13.4"/>
    </reaction>
</comment>
<keyword evidence="3" id="KW-0507">mRNA processing</keyword>
<feature type="domain" description="Exonuclease" evidence="9">
    <location>
        <begin position="54"/>
        <end position="220"/>
    </location>
</feature>
<dbReference type="CDD" id="cd06143">
    <property type="entry name" value="PAN2_exo"/>
    <property type="match status" value="1"/>
</dbReference>
<dbReference type="InterPro" id="IPR012337">
    <property type="entry name" value="RNaseH-like_sf"/>
</dbReference>
<keyword evidence="5" id="KW-0479">Metal-binding</keyword>
<dbReference type="SMART" id="SM00479">
    <property type="entry name" value="EXOIII"/>
    <property type="match status" value="1"/>
</dbReference>
<reference evidence="10" key="1">
    <citation type="submission" date="2013-07" db="EMBL/GenBank/DDBJ databases">
        <authorList>
            <person name="Geib S."/>
        </authorList>
    </citation>
    <scope>NUCLEOTIDE SEQUENCE</scope>
</reference>
<dbReference type="Pfam" id="PF00929">
    <property type="entry name" value="RNase_T"/>
    <property type="match status" value="1"/>
</dbReference>
<evidence type="ECO:0000256" key="5">
    <source>
        <dbReference type="ARBA" id="ARBA00022723"/>
    </source>
</evidence>
<evidence type="ECO:0000313" key="10">
    <source>
        <dbReference type="EMBL" id="JAB95256.1"/>
    </source>
</evidence>
<keyword evidence="6" id="KW-0378">Hydrolase</keyword>